<dbReference type="PANTHER" id="PTHR47027:SF20">
    <property type="entry name" value="REVERSE TRANSCRIPTASE-LIKE PROTEIN WITH RNA-DIRECTED DNA POLYMERASE DOMAIN"/>
    <property type="match status" value="1"/>
</dbReference>
<keyword evidence="3" id="KW-1185">Reference proteome</keyword>
<proteinExistence type="predicted"/>
<feature type="domain" description="Reverse transcriptase" evidence="1">
    <location>
        <begin position="34"/>
        <end position="309"/>
    </location>
</feature>
<dbReference type="Pfam" id="PF00078">
    <property type="entry name" value="RVT_1"/>
    <property type="match status" value="1"/>
</dbReference>
<accession>A0AAW1A8G5</accession>
<dbReference type="EMBL" id="JAWNGG020000042">
    <property type="protein sequence ID" value="KAK9306259.1"/>
    <property type="molecule type" value="Genomic_DNA"/>
</dbReference>
<evidence type="ECO:0000259" key="1">
    <source>
        <dbReference type="PROSITE" id="PS50878"/>
    </source>
</evidence>
<dbReference type="GO" id="GO:0071897">
    <property type="term" value="P:DNA biosynthetic process"/>
    <property type="evidence" value="ECO:0007669"/>
    <property type="project" value="UniProtKB-ARBA"/>
</dbReference>
<comment type="caution">
    <text evidence="2">The sequence shown here is derived from an EMBL/GenBank/DDBJ whole genome shotgun (WGS) entry which is preliminary data.</text>
</comment>
<evidence type="ECO:0000313" key="3">
    <source>
        <dbReference type="Proteomes" id="UP001432146"/>
    </source>
</evidence>
<dbReference type="PANTHER" id="PTHR47027">
    <property type="entry name" value="REVERSE TRANSCRIPTASE DOMAIN-CONTAINING PROTEIN"/>
    <property type="match status" value="1"/>
</dbReference>
<dbReference type="InterPro" id="IPR000477">
    <property type="entry name" value="RT_dom"/>
</dbReference>
<protein>
    <recommendedName>
        <fullName evidence="1">Reverse transcriptase domain-containing protein</fullName>
    </recommendedName>
</protein>
<dbReference type="CDD" id="cd01650">
    <property type="entry name" value="RT_nLTR_like"/>
    <property type="match status" value="1"/>
</dbReference>
<dbReference type="InterPro" id="IPR043502">
    <property type="entry name" value="DNA/RNA_pol_sf"/>
</dbReference>
<dbReference type="Proteomes" id="UP001432146">
    <property type="component" value="Unassembled WGS sequence"/>
</dbReference>
<dbReference type="AlphaFoldDB" id="A0AAW1A8G5"/>
<organism evidence="2 3">
    <name type="scientific">Tetragonisca angustula</name>
    <dbReference type="NCBI Taxonomy" id="166442"/>
    <lineage>
        <taxon>Eukaryota</taxon>
        <taxon>Metazoa</taxon>
        <taxon>Ecdysozoa</taxon>
        <taxon>Arthropoda</taxon>
        <taxon>Hexapoda</taxon>
        <taxon>Insecta</taxon>
        <taxon>Pterygota</taxon>
        <taxon>Neoptera</taxon>
        <taxon>Endopterygota</taxon>
        <taxon>Hymenoptera</taxon>
        <taxon>Apocrita</taxon>
        <taxon>Aculeata</taxon>
        <taxon>Apoidea</taxon>
        <taxon>Anthophila</taxon>
        <taxon>Apidae</taxon>
        <taxon>Tetragonisca</taxon>
    </lineage>
</organism>
<dbReference type="SUPFAM" id="SSF56672">
    <property type="entry name" value="DNA/RNA polymerases"/>
    <property type="match status" value="1"/>
</dbReference>
<name>A0AAW1A8G5_9HYME</name>
<dbReference type="PROSITE" id="PS50878">
    <property type="entry name" value="RT_POL"/>
    <property type="match status" value="1"/>
</dbReference>
<reference evidence="2 3" key="1">
    <citation type="submission" date="2024-05" db="EMBL/GenBank/DDBJ databases">
        <title>The nuclear and mitochondrial genome assemblies of Tetragonisca angustula (Apidae: Meliponini), a tiny yet remarkable pollinator in the Neotropics.</title>
        <authorList>
            <person name="Ferrari R."/>
            <person name="Ricardo P.C."/>
            <person name="Dias F.C."/>
            <person name="Araujo N.S."/>
            <person name="Soares D.O."/>
            <person name="Zhou Q.-S."/>
            <person name="Zhu C.-D."/>
            <person name="Coutinho L."/>
            <person name="Airas M.C."/>
            <person name="Batista T.M."/>
        </authorList>
    </citation>
    <scope>NUCLEOTIDE SEQUENCE [LARGE SCALE GENOMIC DNA]</scope>
    <source>
        <strain evidence="2">ASF017062</strain>
        <tissue evidence="2">Abdomen</tissue>
    </source>
</reference>
<gene>
    <name evidence="2" type="ORF">QLX08_002989</name>
</gene>
<sequence>MKKNKAARKDGIRIEFIQGLPEELARVFHEIMQGFWSEGRIHENWTLSRIFLIHKAEDENDVRNYRVMALLYVGYKILTSVMARRLRRWLENNKVLGESQCGFRSKTATRDDLFALNSLIGNKLRRKGGKLYAAFVDFRTAFDTVNRWKMKGKLKRMGISGRMLDMIKSIYRETTSEVITLKGRNRRFKTDRGVRQGCPLSPILFNMYIDLEKEMKEGNLGGTVIGKTKVFALKYADDVALVADDAMGLKEMLASLARFAAKEDLQINTDKTKIMVFRKGGRRSKKERWWINGREIEVVNSFKYLGFWFTTGNAYSKHLEDLAARTRIAANAAWGGMRRARIGGLKRRLYIYDVLCKSILSYGIEIWGWKERSEIERMSGRMCKMAMGLSRNTPDYIWRMEAGREKVETGARRRAGNYLVSIAKMKEERLPKVCLREEVRNWKNGRPSSWMSELEAAMKEVGDGEILGMLEGKEGWNSLERKLKDGWETRRNQITQRDWCKINRSRYCPDYKDLKTDWTQESYWEDKETSWKDKEQWARMQCGNIGRAGNKGFKEENCRLCGTGKENLDHAWSCEGMRSTTKEELVRKVEAEWGKVKEEGMAG</sequence>
<evidence type="ECO:0000313" key="2">
    <source>
        <dbReference type="EMBL" id="KAK9306259.1"/>
    </source>
</evidence>